<dbReference type="InterPro" id="IPR014408">
    <property type="entry name" value="dGMP_Pdiesterase_EAL/HD-GYP"/>
</dbReference>
<keyword evidence="4" id="KW-1185">Reference proteome</keyword>
<comment type="caution">
    <text evidence="3">The sequence shown here is derived from an EMBL/GenBank/DDBJ whole genome shotgun (WGS) entry which is preliminary data.</text>
</comment>
<accession>A0ABT4JUR5</accession>
<dbReference type="InterPro" id="IPR035919">
    <property type="entry name" value="EAL_sf"/>
</dbReference>
<dbReference type="PROSITE" id="PS50883">
    <property type="entry name" value="EAL"/>
    <property type="match status" value="1"/>
</dbReference>
<evidence type="ECO:0000313" key="3">
    <source>
        <dbReference type="EMBL" id="MCZ2722090.1"/>
    </source>
</evidence>
<feature type="domain" description="HDOD" evidence="2">
    <location>
        <begin position="199"/>
        <end position="385"/>
    </location>
</feature>
<name>A0ABT4JUR5_9GAMM</name>
<dbReference type="Gene3D" id="3.20.20.450">
    <property type="entry name" value="EAL domain"/>
    <property type="match status" value="1"/>
</dbReference>
<proteinExistence type="predicted"/>
<dbReference type="InterPro" id="IPR001633">
    <property type="entry name" value="EAL_dom"/>
</dbReference>
<evidence type="ECO:0000259" key="1">
    <source>
        <dbReference type="PROSITE" id="PS50883"/>
    </source>
</evidence>
<evidence type="ECO:0000259" key="2">
    <source>
        <dbReference type="PROSITE" id="PS51833"/>
    </source>
</evidence>
<protein>
    <submittedName>
        <fullName evidence="3">EAL domain-containing protein</fullName>
    </submittedName>
</protein>
<dbReference type="SUPFAM" id="SSF141868">
    <property type="entry name" value="EAL domain-like"/>
    <property type="match status" value="1"/>
</dbReference>
<organism evidence="3 4">
    <name type="scientific">Marinomonas phaeophyticola</name>
    <dbReference type="NCBI Taxonomy" id="3004091"/>
    <lineage>
        <taxon>Bacteria</taxon>
        <taxon>Pseudomonadati</taxon>
        <taxon>Pseudomonadota</taxon>
        <taxon>Gammaproteobacteria</taxon>
        <taxon>Oceanospirillales</taxon>
        <taxon>Oceanospirillaceae</taxon>
        <taxon>Marinomonas</taxon>
    </lineage>
</organism>
<feature type="domain" description="EAL" evidence="1">
    <location>
        <begin position="1"/>
        <end position="205"/>
    </location>
</feature>
<dbReference type="PANTHER" id="PTHR33525:SF4">
    <property type="entry name" value="CYCLIC DI-GMP PHOSPHODIESTERASE CDGJ"/>
    <property type="match status" value="1"/>
</dbReference>
<dbReference type="Pfam" id="PF00563">
    <property type="entry name" value="EAL"/>
    <property type="match status" value="1"/>
</dbReference>
<evidence type="ECO:0000313" key="4">
    <source>
        <dbReference type="Proteomes" id="UP001149719"/>
    </source>
</evidence>
<dbReference type="EMBL" id="JAPUBN010000016">
    <property type="protein sequence ID" value="MCZ2722090.1"/>
    <property type="molecule type" value="Genomic_DNA"/>
</dbReference>
<dbReference type="InterPro" id="IPR013976">
    <property type="entry name" value="HDOD"/>
</dbReference>
<dbReference type="Pfam" id="PF08668">
    <property type="entry name" value="HDOD"/>
    <property type="match status" value="1"/>
</dbReference>
<dbReference type="PROSITE" id="PS51833">
    <property type="entry name" value="HDOD"/>
    <property type="match status" value="1"/>
</dbReference>
<dbReference type="PANTHER" id="PTHR33525">
    <property type="match status" value="1"/>
</dbReference>
<sequence>MNVTIARQPIFTTKQTIMGYELLYRRDLDALDAELFDDVSATAQVISGSLLEIGMTNMVGESKAFINFPRAYLLNPSGVPLDKNQVVIEVLENSGFDALLLASLRKWVKAGYKLALDDFEYEAKLLPFVELATYIKLDLQELGRDKFMQQMEALKTFDVKIVAEKIETWEEFNFCEVLGVDYYQGYFFERPEIVTKKATKVNSMTLLQLMAELLKGDNLNVNELESIVSRDIGLVHKLLKFLNSPITGLSANVDSVRLAIVLVGVDQLKSLTNLLLMSELVGDRHVLLEAILLRAKHAELISIKLGHEHNETYFLAGMLSMMDACVGISLPEVLKQLPLPREFINAIIERSGNVGNVLDMVEQFGKGHKVTSTVSIEDLKSTYVESLEWVDDFLSRV</sequence>
<reference evidence="3" key="1">
    <citation type="submission" date="2022-12" db="EMBL/GenBank/DDBJ databases">
        <title>Marinomonas 15G1-11 sp. nov, isolated from marine algae.</title>
        <authorList>
            <person name="Butt M."/>
            <person name="Choi D.G."/>
            <person name="Kim J.M."/>
            <person name="Lee J.K."/>
            <person name="Baek J.H."/>
            <person name="Jeon C.O."/>
        </authorList>
    </citation>
    <scope>NUCLEOTIDE SEQUENCE</scope>
    <source>
        <strain evidence="3">15G1-11</strain>
    </source>
</reference>
<dbReference type="RefSeq" id="WP_269125452.1">
    <property type="nucleotide sequence ID" value="NZ_JAPUBN010000016.1"/>
</dbReference>
<dbReference type="SUPFAM" id="SSF109604">
    <property type="entry name" value="HD-domain/PDEase-like"/>
    <property type="match status" value="1"/>
</dbReference>
<dbReference type="SMART" id="SM00052">
    <property type="entry name" value="EAL"/>
    <property type="match status" value="1"/>
</dbReference>
<gene>
    <name evidence="3" type="ORF">O1D97_10635</name>
</gene>
<dbReference type="Gene3D" id="1.10.3210.10">
    <property type="entry name" value="Hypothetical protein af1432"/>
    <property type="match status" value="1"/>
</dbReference>
<dbReference type="PIRSF" id="PIRSF003180">
    <property type="entry name" value="DiGMPpdiest_YuxH"/>
    <property type="match status" value="1"/>
</dbReference>
<dbReference type="InterPro" id="IPR052340">
    <property type="entry name" value="RNase_Y/CdgJ"/>
</dbReference>
<dbReference type="Proteomes" id="UP001149719">
    <property type="component" value="Unassembled WGS sequence"/>
</dbReference>